<reference evidence="1" key="1">
    <citation type="submission" date="2019-08" db="EMBL/GenBank/DDBJ databases">
        <authorList>
            <person name="Kucharzyk K."/>
            <person name="Murdoch R.W."/>
            <person name="Higgins S."/>
            <person name="Loffler F."/>
        </authorList>
    </citation>
    <scope>NUCLEOTIDE SEQUENCE</scope>
</reference>
<gene>
    <name evidence="1" type="ORF">SDC9_52623</name>
</gene>
<dbReference type="AlphaFoldDB" id="A0A644WWA9"/>
<name>A0A644WWA9_9ZZZZ</name>
<organism evidence="1">
    <name type="scientific">bioreactor metagenome</name>
    <dbReference type="NCBI Taxonomy" id="1076179"/>
    <lineage>
        <taxon>unclassified sequences</taxon>
        <taxon>metagenomes</taxon>
        <taxon>ecological metagenomes</taxon>
    </lineage>
</organism>
<accession>A0A644WWA9</accession>
<protein>
    <submittedName>
        <fullName evidence="1">Uncharacterized protein</fullName>
    </submittedName>
</protein>
<dbReference type="EMBL" id="VSSQ01001219">
    <property type="protein sequence ID" value="MPM06324.1"/>
    <property type="molecule type" value="Genomic_DNA"/>
</dbReference>
<comment type="caution">
    <text evidence="1">The sequence shown here is derived from an EMBL/GenBank/DDBJ whole genome shotgun (WGS) entry which is preliminary data.</text>
</comment>
<proteinExistence type="predicted"/>
<evidence type="ECO:0000313" key="1">
    <source>
        <dbReference type="EMBL" id="MPM06324.1"/>
    </source>
</evidence>
<sequence length="106" mass="12334">MARFTQYIGLSPAAYEFLSKHDHKERGTWHMTDGIAFEEVSGRIYEVTVQKAMEDGYIAPMDNIQTFVEIEQVTPWSSGPMIHTCLMQLPGGQRCYEWKEEEIHYD</sequence>